<dbReference type="EMBL" id="CP120943">
    <property type="protein sequence ID" value="WFG00295.1"/>
    <property type="molecule type" value="Genomic_DNA"/>
</dbReference>
<organism evidence="1 2">
    <name type="scientific">Aeromonas caviae</name>
    <name type="common">Aeromonas punctata</name>
    <dbReference type="NCBI Taxonomy" id="648"/>
    <lineage>
        <taxon>Bacteria</taxon>
        <taxon>Pseudomonadati</taxon>
        <taxon>Pseudomonadota</taxon>
        <taxon>Gammaproteobacteria</taxon>
        <taxon>Aeromonadales</taxon>
        <taxon>Aeromonadaceae</taxon>
        <taxon>Aeromonas</taxon>
    </lineage>
</organism>
<name>A0AAJ6CT92_AERCA</name>
<evidence type="ECO:0000313" key="1">
    <source>
        <dbReference type="EMBL" id="WFG00295.1"/>
    </source>
</evidence>
<evidence type="ECO:0000313" key="2">
    <source>
        <dbReference type="Proteomes" id="UP001218423"/>
    </source>
</evidence>
<geneLocation type="plasmid" evidence="1 2">
    <name>pAC1520</name>
</geneLocation>
<keyword evidence="1" id="KW-0614">Plasmid</keyword>
<dbReference type="Proteomes" id="UP001218423">
    <property type="component" value="Plasmid pAC1520"/>
</dbReference>
<dbReference type="RefSeq" id="WP_277857222.1">
    <property type="nucleotide sequence ID" value="NZ_CP120943.1"/>
</dbReference>
<proteinExistence type="predicted"/>
<accession>A0AAJ6CT92</accession>
<protein>
    <submittedName>
        <fullName evidence="1">Uncharacterized protein</fullName>
    </submittedName>
</protein>
<dbReference type="AlphaFoldDB" id="A0AAJ6CT92"/>
<sequence>MAFTPRNPFALLELENNEALFSGRLVNQASHLAEKYIEARQERWSECAERIDLNIGAFLSEEFDLQNDKLLFQSRFLTLYADCNAAFGSLNHGHCLWGFKVDYF</sequence>
<reference evidence="1" key="1">
    <citation type="submission" date="2023-03" db="EMBL/GenBank/DDBJ databases">
        <title>Aeromonas caviae strain AC1520.</title>
        <authorList>
            <person name="Xie T."/>
            <person name="Zhang Q."/>
            <person name="Deng J."/>
            <person name="Li X."/>
        </authorList>
    </citation>
    <scope>NUCLEOTIDE SEQUENCE</scope>
    <source>
        <strain evidence="1">AC1520</strain>
        <plasmid evidence="1">pAC1520</plasmid>
    </source>
</reference>
<gene>
    <name evidence="1" type="ORF">P5S46_21270</name>
</gene>